<gene>
    <name evidence="16" type="ORF">DFR39_10394</name>
</gene>
<evidence type="ECO:0000256" key="1">
    <source>
        <dbReference type="ARBA" id="ARBA00004571"/>
    </source>
</evidence>
<dbReference type="Gene3D" id="2.170.130.10">
    <property type="entry name" value="TonB-dependent receptor, plug domain"/>
    <property type="match status" value="1"/>
</dbReference>
<comment type="similarity">
    <text evidence="2 11 12">Belongs to the TonB-dependent receptor family.</text>
</comment>
<dbReference type="GO" id="GO:0044718">
    <property type="term" value="P:siderophore transmembrane transport"/>
    <property type="evidence" value="ECO:0007669"/>
    <property type="project" value="TreeGrafter"/>
</dbReference>
<evidence type="ECO:0000256" key="13">
    <source>
        <dbReference type="SAM" id="SignalP"/>
    </source>
</evidence>
<evidence type="ECO:0000256" key="9">
    <source>
        <dbReference type="ARBA" id="ARBA00023170"/>
    </source>
</evidence>
<dbReference type="Proteomes" id="UP000295357">
    <property type="component" value="Unassembled WGS sequence"/>
</dbReference>
<keyword evidence="17" id="KW-1185">Reference proteome</keyword>
<evidence type="ECO:0000256" key="5">
    <source>
        <dbReference type="ARBA" id="ARBA00022692"/>
    </source>
</evidence>
<keyword evidence="8 11" id="KW-0472">Membrane</keyword>
<dbReference type="Gene3D" id="2.40.170.20">
    <property type="entry name" value="TonB-dependent receptor, beta-barrel domain"/>
    <property type="match status" value="1"/>
</dbReference>
<name>A0A4R6N9L6_9BURK</name>
<protein>
    <submittedName>
        <fullName evidence="16">Iron complex outermembrane receptor protein</fullName>
    </submittedName>
</protein>
<dbReference type="GO" id="GO:0009279">
    <property type="term" value="C:cell outer membrane"/>
    <property type="evidence" value="ECO:0007669"/>
    <property type="project" value="UniProtKB-SubCell"/>
</dbReference>
<evidence type="ECO:0000259" key="14">
    <source>
        <dbReference type="Pfam" id="PF00593"/>
    </source>
</evidence>
<evidence type="ECO:0000256" key="8">
    <source>
        <dbReference type="ARBA" id="ARBA00023136"/>
    </source>
</evidence>
<evidence type="ECO:0000256" key="12">
    <source>
        <dbReference type="RuleBase" id="RU003357"/>
    </source>
</evidence>
<feature type="chain" id="PRO_5020583955" evidence="13">
    <location>
        <begin position="27"/>
        <end position="745"/>
    </location>
</feature>
<dbReference type="InterPro" id="IPR012910">
    <property type="entry name" value="Plug_dom"/>
</dbReference>
<dbReference type="SUPFAM" id="SSF56935">
    <property type="entry name" value="Porins"/>
    <property type="match status" value="1"/>
</dbReference>
<dbReference type="InterPro" id="IPR000531">
    <property type="entry name" value="Beta-barrel_TonB"/>
</dbReference>
<keyword evidence="10 11" id="KW-0998">Cell outer membrane</keyword>
<accession>A0A4R6N9L6</accession>
<dbReference type="InterPro" id="IPR036942">
    <property type="entry name" value="Beta-barrel_TonB_sf"/>
</dbReference>
<evidence type="ECO:0000256" key="3">
    <source>
        <dbReference type="ARBA" id="ARBA00022448"/>
    </source>
</evidence>
<evidence type="ECO:0000256" key="2">
    <source>
        <dbReference type="ARBA" id="ARBA00009810"/>
    </source>
</evidence>
<proteinExistence type="inferred from homology"/>
<evidence type="ECO:0000313" key="16">
    <source>
        <dbReference type="EMBL" id="TDP11171.1"/>
    </source>
</evidence>
<keyword evidence="3 11" id="KW-0813">Transport</keyword>
<feature type="domain" description="TonB-dependent receptor-like beta-barrel" evidence="14">
    <location>
        <begin position="269"/>
        <end position="701"/>
    </location>
</feature>
<keyword evidence="7 12" id="KW-0798">TonB box</keyword>
<evidence type="ECO:0000256" key="11">
    <source>
        <dbReference type="PROSITE-ProRule" id="PRU01360"/>
    </source>
</evidence>
<evidence type="ECO:0000313" key="17">
    <source>
        <dbReference type="Proteomes" id="UP000295357"/>
    </source>
</evidence>
<dbReference type="InterPro" id="IPR037066">
    <property type="entry name" value="Plug_dom_sf"/>
</dbReference>
<keyword evidence="5 11" id="KW-0812">Transmembrane</keyword>
<dbReference type="Pfam" id="PF00593">
    <property type="entry name" value="TonB_dep_Rec_b-barrel"/>
    <property type="match status" value="1"/>
</dbReference>
<organism evidence="16 17">
    <name type="scientific">Roseateles asaccharophilus</name>
    <dbReference type="NCBI Taxonomy" id="582607"/>
    <lineage>
        <taxon>Bacteria</taxon>
        <taxon>Pseudomonadati</taxon>
        <taxon>Pseudomonadota</taxon>
        <taxon>Betaproteobacteria</taxon>
        <taxon>Burkholderiales</taxon>
        <taxon>Sphaerotilaceae</taxon>
        <taxon>Roseateles</taxon>
    </lineage>
</organism>
<dbReference type="GO" id="GO:0015344">
    <property type="term" value="F:siderophore uptake transmembrane transporter activity"/>
    <property type="evidence" value="ECO:0007669"/>
    <property type="project" value="TreeGrafter"/>
</dbReference>
<feature type="signal peptide" evidence="13">
    <location>
        <begin position="1"/>
        <end position="26"/>
    </location>
</feature>
<evidence type="ECO:0000256" key="6">
    <source>
        <dbReference type="ARBA" id="ARBA00022729"/>
    </source>
</evidence>
<keyword evidence="9 16" id="KW-0675">Receptor</keyword>
<dbReference type="AlphaFoldDB" id="A0A4R6N9L6"/>
<sequence length="745" mass="82656">MPKFPGLPPAHCHVAASLFLLPLACAAQDAANNEGLVRPEPSSLQRVEVVARQSATELRRAARQAKQIVGREELDRFGDSNILDVLRRQPGVSIGSDGPSLRGLSARYTQMLINGDPAPAGFSIDQLHPAQIERIEILRTPTAEQSSQAVAGSINVILKNTPRRSQRSLQLTLNDGRKHLDPDLQLTVGESQGPLAFTLPVYFSDWEREYNRADIERRGLGADGQLALGQHHSRFVAWGVIANAAPRLNWELGPDHRLSLSAFLQKLNWNAGIDTQNRVITGQPPEIDDLDLHRDTYNRNGQASWSKGLADDQRLELRAGLQQSSWRLANQSFDDSGLRTRTLGSGRAEGLTQSGKYNRLLGEDHALSLGWDLERRELRERRDAVDANGQPLAGSFEGQPYEARVLRQAFYVQDEWELTPRWQLYLGLRHERIQTRGQAMGAGAAPLSASSRVNSPVLSFSHKFDARGRQLLRASLSRSYRAADLNLMLARPVVSVQFPHVEQANTPNAPDRLGNPALKPELATGLDVAYEHYGAGGAMFSLGLFHRRLEGVVRQVLSLRDVPWASVPRWVSEPQNFSNAQTSGLELEAKGRASDLLPQRWADSPRARTLSLRATFSAYRSRVQGLPGPDNRLDGQAPWTASFGFDQAVSGMPLTLGASLSLSPGYSTQLTENQRLDRSRTRVSEIYGKWQYNRQLSLRLTAKQGALPWGGPPNQISTQWLPDDAYNRTDRRATPNYALVIDMRL</sequence>
<dbReference type="RefSeq" id="WP_133603090.1">
    <property type="nucleotide sequence ID" value="NZ_JAUFPJ010000010.1"/>
</dbReference>
<evidence type="ECO:0000256" key="7">
    <source>
        <dbReference type="ARBA" id="ARBA00023077"/>
    </source>
</evidence>
<dbReference type="EMBL" id="SNXE01000003">
    <property type="protein sequence ID" value="TDP11171.1"/>
    <property type="molecule type" value="Genomic_DNA"/>
</dbReference>
<dbReference type="PANTHER" id="PTHR30069:SF29">
    <property type="entry name" value="HEMOGLOBIN AND HEMOGLOBIN-HAPTOGLOBIN-BINDING PROTEIN 1-RELATED"/>
    <property type="match status" value="1"/>
</dbReference>
<dbReference type="PROSITE" id="PS52016">
    <property type="entry name" value="TONB_DEPENDENT_REC_3"/>
    <property type="match status" value="1"/>
</dbReference>
<keyword evidence="4 11" id="KW-1134">Transmembrane beta strand</keyword>
<keyword evidence="6 13" id="KW-0732">Signal</keyword>
<comment type="subcellular location">
    <subcellularLocation>
        <location evidence="1 11">Cell outer membrane</location>
        <topology evidence="1 11">Multi-pass membrane protein</topology>
    </subcellularLocation>
</comment>
<dbReference type="OrthoDB" id="8671598at2"/>
<evidence type="ECO:0000259" key="15">
    <source>
        <dbReference type="Pfam" id="PF07715"/>
    </source>
</evidence>
<dbReference type="InterPro" id="IPR039426">
    <property type="entry name" value="TonB-dep_rcpt-like"/>
</dbReference>
<feature type="domain" description="TonB-dependent receptor plug" evidence="15">
    <location>
        <begin position="61"/>
        <end position="152"/>
    </location>
</feature>
<comment type="caution">
    <text evidence="16">The sequence shown here is derived from an EMBL/GenBank/DDBJ whole genome shotgun (WGS) entry which is preliminary data.</text>
</comment>
<reference evidence="16 17" key="1">
    <citation type="submission" date="2019-03" db="EMBL/GenBank/DDBJ databases">
        <title>Genomic Encyclopedia of Type Strains, Phase IV (KMG-IV): sequencing the most valuable type-strain genomes for metagenomic binning, comparative biology and taxonomic classification.</title>
        <authorList>
            <person name="Goeker M."/>
        </authorList>
    </citation>
    <scope>NUCLEOTIDE SEQUENCE [LARGE SCALE GENOMIC DNA]</scope>
    <source>
        <strain evidence="16 17">DSM 25082</strain>
    </source>
</reference>
<dbReference type="Pfam" id="PF07715">
    <property type="entry name" value="Plug"/>
    <property type="match status" value="1"/>
</dbReference>
<evidence type="ECO:0000256" key="4">
    <source>
        <dbReference type="ARBA" id="ARBA00022452"/>
    </source>
</evidence>
<dbReference type="PANTHER" id="PTHR30069">
    <property type="entry name" value="TONB-DEPENDENT OUTER MEMBRANE RECEPTOR"/>
    <property type="match status" value="1"/>
</dbReference>
<evidence type="ECO:0000256" key="10">
    <source>
        <dbReference type="ARBA" id="ARBA00023237"/>
    </source>
</evidence>